<keyword evidence="1" id="KW-0812">Transmembrane</keyword>
<evidence type="ECO:0000256" key="1">
    <source>
        <dbReference type="SAM" id="Phobius"/>
    </source>
</evidence>
<reference evidence="3 4" key="1">
    <citation type="journal article" date="2015" name="Int. J. Syst. Evol. Microbiol.">
        <title>Aestuariivita atlantica sp. nov., isolated from deep sea sediment of the Atlantic Ocean.</title>
        <authorList>
            <person name="Li G."/>
            <person name="Lai Q."/>
            <person name="Du Y."/>
            <person name="Liu X."/>
            <person name="Sun F."/>
            <person name="Shao Z."/>
        </authorList>
    </citation>
    <scope>NUCLEOTIDE SEQUENCE [LARGE SCALE GENOMIC DNA]</scope>
    <source>
        <strain evidence="3 4">22II-S11-z3</strain>
    </source>
</reference>
<dbReference type="EMBL" id="AQQZ01000008">
    <property type="protein sequence ID" value="KNG92521.1"/>
    <property type="molecule type" value="Genomic_DNA"/>
</dbReference>
<accession>A0A0L1JL95</accession>
<keyword evidence="4" id="KW-1185">Reference proteome</keyword>
<dbReference type="AlphaFoldDB" id="A0A0L1JL95"/>
<evidence type="ECO:0000259" key="2">
    <source>
        <dbReference type="Pfam" id="PF26604"/>
    </source>
</evidence>
<dbReference type="OrthoDB" id="7876943at2"/>
<feature type="transmembrane region" description="Helical" evidence="1">
    <location>
        <begin position="6"/>
        <end position="31"/>
    </location>
</feature>
<comment type="caution">
    <text evidence="3">The sequence shown here is derived from an EMBL/GenBank/DDBJ whole genome shotgun (WGS) entry which is preliminary data.</text>
</comment>
<feature type="domain" description="CBU-0592-like" evidence="2">
    <location>
        <begin position="16"/>
        <end position="88"/>
    </location>
</feature>
<sequence length="96" mass="10434">MFNEYLYGLDVVLLCKAAGVAGFLLYMASFAALQLELIEGQGLMYPLSNVLAASLVLVSLAAEWNLASAMIQVSWITIGTVGAVLRLRRPRIFQPT</sequence>
<protein>
    <recommendedName>
        <fullName evidence="2">CBU-0592-like domain-containing protein</fullName>
    </recommendedName>
</protein>
<dbReference type="InterPro" id="IPR058058">
    <property type="entry name" value="CBU_0592-like"/>
</dbReference>
<name>A0A0L1JL95_9RHOB</name>
<dbReference type="NCBIfam" id="NF047864">
    <property type="entry name" value="CBU_0592_membra"/>
    <property type="match status" value="1"/>
</dbReference>
<proteinExistence type="predicted"/>
<dbReference type="STRING" id="1317121.ATO11_15920"/>
<organism evidence="3 4">
    <name type="scientific">Pseudaestuariivita atlantica</name>
    <dbReference type="NCBI Taxonomy" id="1317121"/>
    <lineage>
        <taxon>Bacteria</taxon>
        <taxon>Pseudomonadati</taxon>
        <taxon>Pseudomonadota</taxon>
        <taxon>Alphaproteobacteria</taxon>
        <taxon>Rhodobacterales</taxon>
        <taxon>Paracoccaceae</taxon>
        <taxon>Pseudaestuariivita</taxon>
    </lineage>
</organism>
<evidence type="ECO:0000313" key="3">
    <source>
        <dbReference type="EMBL" id="KNG92521.1"/>
    </source>
</evidence>
<gene>
    <name evidence="3" type="ORF">ATO11_15920</name>
</gene>
<evidence type="ECO:0000313" key="4">
    <source>
        <dbReference type="Proteomes" id="UP000036938"/>
    </source>
</evidence>
<keyword evidence="1" id="KW-0472">Membrane</keyword>
<feature type="transmembrane region" description="Helical" evidence="1">
    <location>
        <begin position="43"/>
        <end position="62"/>
    </location>
</feature>
<dbReference type="Proteomes" id="UP000036938">
    <property type="component" value="Unassembled WGS sequence"/>
</dbReference>
<keyword evidence="1" id="KW-1133">Transmembrane helix</keyword>
<dbReference type="Pfam" id="PF26604">
    <property type="entry name" value="CBU_0592"/>
    <property type="match status" value="1"/>
</dbReference>
<dbReference type="RefSeq" id="WP_050531903.1">
    <property type="nucleotide sequence ID" value="NZ_AQQZ01000008.1"/>
</dbReference>